<reference evidence="1" key="1">
    <citation type="submission" date="2020-04" db="EMBL/GenBank/DDBJ databases">
        <authorList>
            <person name="Zhang T."/>
        </authorList>
    </citation>
    <scope>NUCLEOTIDE SEQUENCE</scope>
    <source>
        <strain evidence="1">HKST-UBA11</strain>
    </source>
</reference>
<dbReference type="Proteomes" id="UP000754563">
    <property type="component" value="Unassembled WGS sequence"/>
</dbReference>
<protein>
    <submittedName>
        <fullName evidence="1">Uncharacterized protein</fullName>
    </submittedName>
</protein>
<feature type="non-terminal residue" evidence="1">
    <location>
        <position position="1"/>
    </location>
</feature>
<sequence>TNSTNNTTGAGYIAIVTAGTLRLHDFYAKNAAGGVIFGGGAGNLITSNVILQATNIGGGSSFEPIAGLVGFTVTYSGRTNMNLATTPTPPITQNVTGNKIVDANITI</sequence>
<comment type="caution">
    <text evidence="1">The sequence shown here is derived from an EMBL/GenBank/DDBJ whole genome shotgun (WGS) entry which is preliminary data.</text>
</comment>
<accession>A0A955L8S2</accession>
<evidence type="ECO:0000313" key="2">
    <source>
        <dbReference type="Proteomes" id="UP000754563"/>
    </source>
</evidence>
<reference evidence="1" key="2">
    <citation type="journal article" date="2021" name="Microbiome">
        <title>Successional dynamics and alternative stable states in a saline activated sludge microbial community over 9 years.</title>
        <authorList>
            <person name="Wang Y."/>
            <person name="Ye J."/>
            <person name="Ju F."/>
            <person name="Liu L."/>
            <person name="Boyd J.A."/>
            <person name="Deng Y."/>
            <person name="Parks D.H."/>
            <person name="Jiang X."/>
            <person name="Yin X."/>
            <person name="Woodcroft B.J."/>
            <person name="Tyson G.W."/>
            <person name="Hugenholtz P."/>
            <person name="Polz M.F."/>
            <person name="Zhang T."/>
        </authorList>
    </citation>
    <scope>NUCLEOTIDE SEQUENCE</scope>
    <source>
        <strain evidence="1">HKST-UBA11</strain>
    </source>
</reference>
<organism evidence="1 2">
    <name type="scientific">Candidatus Dojkabacteria bacterium</name>
    <dbReference type="NCBI Taxonomy" id="2099670"/>
    <lineage>
        <taxon>Bacteria</taxon>
        <taxon>Candidatus Dojkabacteria</taxon>
    </lineage>
</organism>
<gene>
    <name evidence="1" type="ORF">KC717_06020</name>
</gene>
<dbReference type="EMBL" id="JAGQLH010000091">
    <property type="protein sequence ID" value="MCA9386177.1"/>
    <property type="molecule type" value="Genomic_DNA"/>
</dbReference>
<proteinExistence type="predicted"/>
<name>A0A955L8S2_9BACT</name>
<evidence type="ECO:0000313" key="1">
    <source>
        <dbReference type="EMBL" id="MCA9386177.1"/>
    </source>
</evidence>
<dbReference type="AlphaFoldDB" id="A0A955L8S2"/>